<gene>
    <name evidence="3" type="ORF">AXK61_05155</name>
</gene>
<organism evidence="3 4">
    <name type="scientific">Tsukamurella pseudospumae</name>
    <dbReference type="NCBI Taxonomy" id="239498"/>
    <lineage>
        <taxon>Bacteria</taxon>
        <taxon>Bacillati</taxon>
        <taxon>Actinomycetota</taxon>
        <taxon>Actinomycetes</taxon>
        <taxon>Mycobacteriales</taxon>
        <taxon>Tsukamurellaceae</taxon>
        <taxon>Tsukamurella</taxon>
    </lineage>
</organism>
<proteinExistence type="predicted"/>
<feature type="transmembrane region" description="Helical" evidence="2">
    <location>
        <begin position="53"/>
        <end position="74"/>
    </location>
</feature>
<evidence type="ECO:0000313" key="3">
    <source>
        <dbReference type="EMBL" id="KXO93925.1"/>
    </source>
</evidence>
<reference evidence="3 4" key="1">
    <citation type="submission" date="2016-02" db="EMBL/GenBank/DDBJ databases">
        <authorList>
            <person name="Teng J.L."/>
            <person name="Tang Y."/>
            <person name="Huang Y."/>
            <person name="Guo F."/>
            <person name="Wei W."/>
            <person name="Chen J.H."/>
            <person name="Wong S.Y."/>
            <person name="Lau S.K."/>
            <person name="Woo P.C."/>
        </authorList>
    </citation>
    <scope>NUCLEOTIDE SEQUENCE [LARGE SCALE GENOMIC DNA]</scope>
    <source>
        <strain evidence="3 4">JCM 13375</strain>
    </source>
</reference>
<feature type="transmembrane region" description="Helical" evidence="2">
    <location>
        <begin position="148"/>
        <end position="170"/>
    </location>
</feature>
<keyword evidence="2" id="KW-1133">Transmembrane helix</keyword>
<feature type="compositionally biased region" description="Pro residues" evidence="1">
    <location>
        <begin position="185"/>
        <end position="201"/>
    </location>
</feature>
<evidence type="ECO:0008006" key="5">
    <source>
        <dbReference type="Google" id="ProtNLM"/>
    </source>
</evidence>
<protein>
    <recommendedName>
        <fullName evidence="5">Integral membrane protein</fullName>
    </recommendedName>
</protein>
<sequence>MFGAVLVANLLVRIVWREVGAFNHWAFFLSLVSVDFIFVVYLFVVGRGTMGKLVGGGLQAFSFLVVVGTVVLSLSIDSNGAVPSGVYDVLDALSVVTAVAAWGIARRSGWLWSVSIPISLVTWALYRYVIVDLLSDPMGPRTDSVDQWMFNVVPWLLITTAIPILIGWGLELLTRTASSNTRPGPGAPQAPRPVAQIPPQPQQGHWQWHPGPQQVQRPQAPQQPPSHPPRQG</sequence>
<feature type="transmembrane region" description="Helical" evidence="2">
    <location>
        <begin position="27"/>
        <end position="46"/>
    </location>
</feature>
<evidence type="ECO:0000256" key="2">
    <source>
        <dbReference type="SAM" id="Phobius"/>
    </source>
</evidence>
<evidence type="ECO:0000313" key="4">
    <source>
        <dbReference type="Proteomes" id="UP000070409"/>
    </source>
</evidence>
<feature type="transmembrane region" description="Helical" evidence="2">
    <location>
        <begin position="86"/>
        <end position="105"/>
    </location>
</feature>
<keyword evidence="2" id="KW-0812">Transmembrane</keyword>
<accession>A0A137Z6W5</accession>
<feature type="compositionally biased region" description="Low complexity" evidence="1">
    <location>
        <begin position="202"/>
        <end position="220"/>
    </location>
</feature>
<keyword evidence="4" id="KW-1185">Reference proteome</keyword>
<feature type="transmembrane region" description="Helical" evidence="2">
    <location>
        <begin position="110"/>
        <end position="128"/>
    </location>
</feature>
<name>A0A137Z6W5_9ACTN</name>
<feature type="region of interest" description="Disordered" evidence="1">
    <location>
        <begin position="179"/>
        <end position="232"/>
    </location>
</feature>
<dbReference type="EMBL" id="LSRE01000034">
    <property type="protein sequence ID" value="KXO93925.1"/>
    <property type="molecule type" value="Genomic_DNA"/>
</dbReference>
<dbReference type="Proteomes" id="UP000070409">
    <property type="component" value="Unassembled WGS sequence"/>
</dbReference>
<feature type="compositionally biased region" description="Pro residues" evidence="1">
    <location>
        <begin position="221"/>
        <end position="232"/>
    </location>
</feature>
<evidence type="ECO:0000256" key="1">
    <source>
        <dbReference type="SAM" id="MobiDB-lite"/>
    </source>
</evidence>
<comment type="caution">
    <text evidence="3">The sequence shown here is derived from an EMBL/GenBank/DDBJ whole genome shotgun (WGS) entry which is preliminary data.</text>
</comment>
<keyword evidence="2" id="KW-0472">Membrane</keyword>